<name>A0A502EN67_9PROT</name>
<proteinExistence type="predicted"/>
<evidence type="ECO:0000259" key="1">
    <source>
        <dbReference type="Pfam" id="PF09722"/>
    </source>
</evidence>
<reference evidence="2 3" key="1">
    <citation type="journal article" date="2019" name="Environ. Microbiol.">
        <title>Species interactions and distinct microbial communities in high Arctic permafrost affected cryosols are associated with the CH4 and CO2 gas fluxes.</title>
        <authorList>
            <person name="Altshuler I."/>
            <person name="Hamel J."/>
            <person name="Turney S."/>
            <person name="Magnuson E."/>
            <person name="Levesque R."/>
            <person name="Greer C."/>
            <person name="Whyte L.G."/>
        </authorList>
    </citation>
    <scope>NUCLEOTIDE SEQUENCE [LARGE SCALE GENOMIC DNA]</scope>
    <source>
        <strain evidence="2 3">S9.3B</strain>
    </source>
</reference>
<protein>
    <submittedName>
        <fullName evidence="2">DUF2384 domain-containing protein</fullName>
    </submittedName>
</protein>
<dbReference type="Proteomes" id="UP000317078">
    <property type="component" value="Unassembled WGS sequence"/>
</dbReference>
<dbReference type="Pfam" id="PF09722">
    <property type="entry name" value="Xre_MbcA_ParS_C"/>
    <property type="match status" value="1"/>
</dbReference>
<comment type="caution">
    <text evidence="2">The sequence shown here is derived from an EMBL/GenBank/DDBJ whole genome shotgun (WGS) entry which is preliminary data.</text>
</comment>
<feature type="domain" description="Antitoxin Xre/MbcA/ParS-like toxin-binding" evidence="1">
    <location>
        <begin position="43"/>
        <end position="92"/>
    </location>
</feature>
<dbReference type="RefSeq" id="WP_140887680.1">
    <property type="nucleotide sequence ID" value="NZ_RCZP01000082.1"/>
</dbReference>
<evidence type="ECO:0000313" key="3">
    <source>
        <dbReference type="Proteomes" id="UP000317078"/>
    </source>
</evidence>
<dbReference type="AlphaFoldDB" id="A0A502EN67"/>
<dbReference type="EMBL" id="RCZP01000082">
    <property type="protein sequence ID" value="TPG37950.1"/>
    <property type="molecule type" value="Genomic_DNA"/>
</dbReference>
<dbReference type="InterPro" id="IPR024467">
    <property type="entry name" value="Xre/MbcA/ParS-like_toxin-bd"/>
</dbReference>
<keyword evidence="3" id="KW-1185">Reference proteome</keyword>
<gene>
    <name evidence="2" type="ORF">EAH89_29725</name>
</gene>
<sequence>MNASDEDRGHRRAVAARDAAARRDFVRWLAGVERLAGEVLTQAAGVFGSREAAAEWLTRPAMALDQRRPVDLLGMEGGRKQVELLLIRLEYGVYT</sequence>
<organism evidence="2 3">
    <name type="scientific">Muricoccus nepalensis</name>
    <dbReference type="NCBI Taxonomy" id="1854500"/>
    <lineage>
        <taxon>Bacteria</taxon>
        <taxon>Pseudomonadati</taxon>
        <taxon>Pseudomonadota</taxon>
        <taxon>Alphaproteobacteria</taxon>
        <taxon>Acetobacterales</taxon>
        <taxon>Roseomonadaceae</taxon>
        <taxon>Muricoccus</taxon>
    </lineage>
</organism>
<dbReference type="OrthoDB" id="5918037at2"/>
<evidence type="ECO:0000313" key="2">
    <source>
        <dbReference type="EMBL" id="TPG37950.1"/>
    </source>
</evidence>
<accession>A0A502EN67</accession>